<feature type="region of interest" description="Disordered" evidence="1">
    <location>
        <begin position="1"/>
        <end position="146"/>
    </location>
</feature>
<feature type="compositionally biased region" description="Polar residues" evidence="1">
    <location>
        <begin position="100"/>
        <end position="112"/>
    </location>
</feature>
<name>A0AAD4K735_9MUSC</name>
<evidence type="ECO:0000313" key="4">
    <source>
        <dbReference type="Proteomes" id="UP001200034"/>
    </source>
</evidence>
<accession>A0AAD4K735</accession>
<evidence type="ECO:0000313" key="3">
    <source>
        <dbReference type="EMBL" id="KAH8381350.1"/>
    </source>
</evidence>
<sequence>MSDSKRGSKDSTTKSTAQALSSNDDEPNPKSPIKTNPQSKRSTVYSDQEERGTRNSIQDTKRLSETAKSNNESPAISGLTSQAKSPTKTPPNLEMLKTTALATPKTNRTRTSSAEKKENKNLEIPDTNDTKTSSAEEKGERTSMRQRRLEYFRSGNDADCEVHVPQNAEHHDGNLCYKKFPCHRIFLATASEKLEQDIFQNKQWNGVLQINGVSPESVEIFLEYIYTFEISKSHTDLRIIGDIYILSSAYNMPEMLNTFSTQLKDVQWPLEDIIPAFNLAFQHNMFDLENACLTVSIY</sequence>
<proteinExistence type="predicted"/>
<dbReference type="PROSITE" id="PS50097">
    <property type="entry name" value="BTB"/>
    <property type="match status" value="1"/>
</dbReference>
<evidence type="ECO:0000259" key="2">
    <source>
        <dbReference type="PROSITE" id="PS50097"/>
    </source>
</evidence>
<evidence type="ECO:0000256" key="1">
    <source>
        <dbReference type="SAM" id="MobiDB-lite"/>
    </source>
</evidence>
<organism evidence="3 4">
    <name type="scientific">Drosophila rubida</name>
    <dbReference type="NCBI Taxonomy" id="30044"/>
    <lineage>
        <taxon>Eukaryota</taxon>
        <taxon>Metazoa</taxon>
        <taxon>Ecdysozoa</taxon>
        <taxon>Arthropoda</taxon>
        <taxon>Hexapoda</taxon>
        <taxon>Insecta</taxon>
        <taxon>Pterygota</taxon>
        <taxon>Neoptera</taxon>
        <taxon>Endopterygota</taxon>
        <taxon>Diptera</taxon>
        <taxon>Brachycera</taxon>
        <taxon>Muscomorpha</taxon>
        <taxon>Ephydroidea</taxon>
        <taxon>Drosophilidae</taxon>
        <taxon>Drosophila</taxon>
    </lineage>
</organism>
<feature type="compositionally biased region" description="Polar residues" evidence="1">
    <location>
        <begin position="33"/>
        <end position="46"/>
    </location>
</feature>
<keyword evidence="4" id="KW-1185">Reference proteome</keyword>
<dbReference type="SUPFAM" id="SSF54695">
    <property type="entry name" value="POZ domain"/>
    <property type="match status" value="1"/>
</dbReference>
<gene>
    <name evidence="3" type="ORF">KR093_002995</name>
</gene>
<dbReference type="AlphaFoldDB" id="A0AAD4K735"/>
<dbReference type="Pfam" id="PF00651">
    <property type="entry name" value="BTB"/>
    <property type="match status" value="1"/>
</dbReference>
<dbReference type="Gene3D" id="3.30.710.10">
    <property type="entry name" value="Potassium Channel Kv1.1, Chain A"/>
    <property type="match status" value="1"/>
</dbReference>
<protein>
    <recommendedName>
        <fullName evidence="2">BTB domain-containing protein</fullName>
    </recommendedName>
</protein>
<feature type="compositionally biased region" description="Polar residues" evidence="1">
    <location>
        <begin position="13"/>
        <end position="22"/>
    </location>
</feature>
<dbReference type="InterPro" id="IPR011333">
    <property type="entry name" value="SKP1/BTB/POZ_sf"/>
</dbReference>
<dbReference type="InterPro" id="IPR000210">
    <property type="entry name" value="BTB/POZ_dom"/>
</dbReference>
<comment type="caution">
    <text evidence="3">The sequence shown here is derived from an EMBL/GenBank/DDBJ whole genome shotgun (WGS) entry which is preliminary data.</text>
</comment>
<reference evidence="3" key="1">
    <citation type="journal article" date="2021" name="Mol. Ecol. Resour.">
        <title>Phylogenomic analyses of the genus Drosophila reveals genomic signals of climate adaptation.</title>
        <authorList>
            <person name="Li F."/>
            <person name="Rane R.V."/>
            <person name="Luria V."/>
            <person name="Xiong Z."/>
            <person name="Chen J."/>
            <person name="Li Z."/>
            <person name="Catullo R.A."/>
            <person name="Griffin P.C."/>
            <person name="Schiffer M."/>
            <person name="Pearce S."/>
            <person name="Lee S.F."/>
            <person name="McElroy K."/>
            <person name="Stocker A."/>
            <person name="Shirriffs J."/>
            <person name="Cockerell F."/>
            <person name="Coppin C."/>
            <person name="Sgro C.M."/>
            <person name="Karger A."/>
            <person name="Cain J.W."/>
            <person name="Weber J.A."/>
            <person name="Santpere G."/>
            <person name="Kirschner M.W."/>
            <person name="Hoffmann A.A."/>
            <person name="Oakeshott J.G."/>
            <person name="Zhang G."/>
        </authorList>
    </citation>
    <scope>NUCLEOTIDE SEQUENCE</scope>
    <source>
        <strain evidence="3">BGI-SZ-2011g</strain>
    </source>
</reference>
<feature type="compositionally biased region" description="Basic and acidic residues" evidence="1">
    <location>
        <begin position="1"/>
        <end position="12"/>
    </location>
</feature>
<dbReference type="PANTHER" id="PTHR24413">
    <property type="entry name" value="SPECKLE-TYPE POZ PROTEIN"/>
    <property type="match status" value="1"/>
</dbReference>
<dbReference type="Proteomes" id="UP001200034">
    <property type="component" value="Unassembled WGS sequence"/>
</dbReference>
<feature type="compositionally biased region" description="Basic and acidic residues" evidence="1">
    <location>
        <begin position="134"/>
        <end position="146"/>
    </location>
</feature>
<dbReference type="CDD" id="cd18186">
    <property type="entry name" value="BTB_POZ_ZBTB_KLHL-like"/>
    <property type="match status" value="1"/>
</dbReference>
<feature type="domain" description="BTB" evidence="2">
    <location>
        <begin position="160"/>
        <end position="234"/>
    </location>
</feature>
<feature type="compositionally biased region" description="Basic and acidic residues" evidence="1">
    <location>
        <begin position="48"/>
        <end position="65"/>
    </location>
</feature>
<dbReference type="EMBL" id="JAJJHW010000824">
    <property type="protein sequence ID" value="KAH8381350.1"/>
    <property type="molecule type" value="Genomic_DNA"/>
</dbReference>
<feature type="compositionally biased region" description="Basic and acidic residues" evidence="1">
    <location>
        <begin position="113"/>
        <end position="123"/>
    </location>
</feature>
<feature type="compositionally biased region" description="Polar residues" evidence="1">
    <location>
        <begin position="66"/>
        <end position="87"/>
    </location>
</feature>